<name>A0AAV4UGY4_CAEEX</name>
<feature type="transmembrane region" description="Helical" evidence="6">
    <location>
        <begin position="127"/>
        <end position="147"/>
    </location>
</feature>
<sequence>MEPALTTTFKNVKFIPICQVIVLTGTALISFIVAYGYGDVSIYLPFISETGAKVPAMCLFTYGLFFGAVAGSITVCYRFLILNHMLANAVQWLKTINTIAVFIGLLSMAGLAGVAAFRWSFFVSSVVWAHLVAAGVHFVGGLAYIILQTVIDYWKPATNKLLIKIRILLCLLLLLFLFLLVICFPVSFYRWHQVNESLPAVKMPIDEGFGLVFASAVFEWLLYAVFLTYIALFTVEFRSYELIIGVLPVSPKADAS</sequence>
<dbReference type="PANTHER" id="PTHR21324:SF2">
    <property type="entry name" value="EG:22E5.9 PROTEIN"/>
    <property type="match status" value="1"/>
</dbReference>
<keyword evidence="3 6" id="KW-0812">Transmembrane</keyword>
<dbReference type="InterPro" id="IPR050911">
    <property type="entry name" value="DRAM/TMEM150_Autophagy_Mod"/>
</dbReference>
<evidence type="ECO:0000256" key="4">
    <source>
        <dbReference type="ARBA" id="ARBA00022989"/>
    </source>
</evidence>
<dbReference type="InterPro" id="IPR019402">
    <property type="entry name" value="CWH43_N"/>
</dbReference>
<evidence type="ECO:0000256" key="2">
    <source>
        <dbReference type="ARBA" id="ARBA00006565"/>
    </source>
</evidence>
<feature type="transmembrane region" description="Helical" evidence="6">
    <location>
        <begin position="12"/>
        <end position="34"/>
    </location>
</feature>
<organism evidence="8 9">
    <name type="scientific">Caerostris extrusa</name>
    <name type="common">Bark spider</name>
    <name type="synonym">Caerostris bankana</name>
    <dbReference type="NCBI Taxonomy" id="172846"/>
    <lineage>
        <taxon>Eukaryota</taxon>
        <taxon>Metazoa</taxon>
        <taxon>Ecdysozoa</taxon>
        <taxon>Arthropoda</taxon>
        <taxon>Chelicerata</taxon>
        <taxon>Arachnida</taxon>
        <taxon>Araneae</taxon>
        <taxon>Araneomorphae</taxon>
        <taxon>Entelegynae</taxon>
        <taxon>Araneoidea</taxon>
        <taxon>Araneidae</taxon>
        <taxon>Caerostris</taxon>
    </lineage>
</organism>
<evidence type="ECO:0000256" key="1">
    <source>
        <dbReference type="ARBA" id="ARBA00004127"/>
    </source>
</evidence>
<dbReference type="Pfam" id="PF10277">
    <property type="entry name" value="Frag1"/>
    <property type="match status" value="1"/>
</dbReference>
<evidence type="ECO:0000259" key="7">
    <source>
        <dbReference type="Pfam" id="PF10277"/>
    </source>
</evidence>
<protein>
    <submittedName>
        <fullName evidence="8">DNA damage-regulated autophagy modulator protein 1</fullName>
    </submittedName>
</protein>
<accession>A0AAV4UGY4</accession>
<keyword evidence="5 6" id="KW-0472">Membrane</keyword>
<comment type="subcellular location">
    <subcellularLocation>
        <location evidence="1">Endomembrane system</location>
        <topology evidence="1">Multi-pass membrane protein</topology>
    </subcellularLocation>
</comment>
<evidence type="ECO:0000256" key="6">
    <source>
        <dbReference type="SAM" id="Phobius"/>
    </source>
</evidence>
<dbReference type="AlphaFoldDB" id="A0AAV4UGY4"/>
<keyword evidence="9" id="KW-1185">Reference proteome</keyword>
<dbReference type="GO" id="GO:0012505">
    <property type="term" value="C:endomembrane system"/>
    <property type="evidence" value="ECO:0007669"/>
    <property type="project" value="UniProtKB-SubCell"/>
</dbReference>
<comment type="similarity">
    <text evidence="2">Belongs to the DRAM/TMEM150 family.</text>
</comment>
<dbReference type="EMBL" id="BPLR01012858">
    <property type="protein sequence ID" value="GIY57077.1"/>
    <property type="molecule type" value="Genomic_DNA"/>
</dbReference>
<comment type="caution">
    <text evidence="8">The sequence shown here is derived from an EMBL/GenBank/DDBJ whole genome shotgun (WGS) entry which is preliminary data.</text>
</comment>
<reference evidence="8 9" key="1">
    <citation type="submission" date="2021-06" db="EMBL/GenBank/DDBJ databases">
        <title>Caerostris extrusa draft genome.</title>
        <authorList>
            <person name="Kono N."/>
            <person name="Arakawa K."/>
        </authorList>
    </citation>
    <scope>NUCLEOTIDE SEQUENCE [LARGE SCALE GENOMIC DNA]</scope>
</reference>
<evidence type="ECO:0000313" key="8">
    <source>
        <dbReference type="EMBL" id="GIY57077.1"/>
    </source>
</evidence>
<keyword evidence="4 6" id="KW-1133">Transmembrane helix</keyword>
<gene>
    <name evidence="8" type="primary">X975_12224</name>
    <name evidence="8" type="ORF">CEXT_109141</name>
</gene>
<evidence type="ECO:0000256" key="3">
    <source>
        <dbReference type="ARBA" id="ARBA00022692"/>
    </source>
</evidence>
<proteinExistence type="inferred from homology"/>
<feature type="transmembrane region" description="Helical" evidence="6">
    <location>
        <begin position="209"/>
        <end position="232"/>
    </location>
</feature>
<feature type="transmembrane region" description="Helical" evidence="6">
    <location>
        <begin position="54"/>
        <end position="77"/>
    </location>
</feature>
<dbReference type="PANTHER" id="PTHR21324">
    <property type="entry name" value="FASTING-INDUCIBLE INTEGRAL MEMBRANE PROTEIN TM6P1-RELATED"/>
    <property type="match status" value="1"/>
</dbReference>
<dbReference type="Proteomes" id="UP001054945">
    <property type="component" value="Unassembled WGS sequence"/>
</dbReference>
<feature type="transmembrane region" description="Helical" evidence="6">
    <location>
        <begin position="98"/>
        <end position="121"/>
    </location>
</feature>
<evidence type="ECO:0000256" key="5">
    <source>
        <dbReference type="ARBA" id="ARBA00023136"/>
    </source>
</evidence>
<feature type="transmembrane region" description="Helical" evidence="6">
    <location>
        <begin position="167"/>
        <end position="189"/>
    </location>
</feature>
<evidence type="ECO:0000313" key="9">
    <source>
        <dbReference type="Proteomes" id="UP001054945"/>
    </source>
</evidence>
<feature type="domain" description="CWH43-like N-terminal" evidence="7">
    <location>
        <begin position="12"/>
        <end position="239"/>
    </location>
</feature>